<evidence type="ECO:0000259" key="1">
    <source>
        <dbReference type="Pfam" id="PF03732"/>
    </source>
</evidence>
<feature type="domain" description="Retrotransposon gag" evidence="1">
    <location>
        <begin position="108"/>
        <end position="202"/>
    </location>
</feature>
<protein>
    <recommendedName>
        <fullName evidence="1">Retrotransposon gag domain-containing protein</fullName>
    </recommendedName>
</protein>
<reference evidence="2 3" key="1">
    <citation type="submission" date="2024-11" db="EMBL/GenBank/DDBJ databases">
        <title>A near-complete genome assembly of Cinchona calisaya.</title>
        <authorList>
            <person name="Lian D.C."/>
            <person name="Zhao X.W."/>
            <person name="Wei L."/>
        </authorList>
    </citation>
    <scope>NUCLEOTIDE SEQUENCE [LARGE SCALE GENOMIC DNA]</scope>
    <source>
        <tissue evidence="2">Nenye</tissue>
    </source>
</reference>
<organism evidence="2 3">
    <name type="scientific">Cinchona calisaya</name>
    <dbReference type="NCBI Taxonomy" id="153742"/>
    <lineage>
        <taxon>Eukaryota</taxon>
        <taxon>Viridiplantae</taxon>
        <taxon>Streptophyta</taxon>
        <taxon>Embryophyta</taxon>
        <taxon>Tracheophyta</taxon>
        <taxon>Spermatophyta</taxon>
        <taxon>Magnoliopsida</taxon>
        <taxon>eudicotyledons</taxon>
        <taxon>Gunneridae</taxon>
        <taxon>Pentapetalae</taxon>
        <taxon>asterids</taxon>
        <taxon>lamiids</taxon>
        <taxon>Gentianales</taxon>
        <taxon>Rubiaceae</taxon>
        <taxon>Cinchonoideae</taxon>
        <taxon>Cinchoneae</taxon>
        <taxon>Cinchona</taxon>
    </lineage>
</organism>
<dbReference type="EMBL" id="JBJUIK010000002">
    <property type="protein sequence ID" value="KAL3534613.1"/>
    <property type="molecule type" value="Genomic_DNA"/>
</dbReference>
<name>A0ABD3ATX1_9GENT</name>
<keyword evidence="3" id="KW-1185">Reference proteome</keyword>
<accession>A0ABD3ATX1</accession>
<sequence length="258" mass="30131">MMGNDVANSQAMTQMENTIMTWRTPPIPTTVLKQPLKTFKSPIGHCRQLYPSFIRKKLSQAVNENIANAPNFEGGPDPNVALNWIAQMETKFKPLRFPEDVKVQVVIPFLIGDAKNWWRSMEPMIDVVENDITLEEFKEMFLDQYFPRALRKKRQNDFYSLRQTGNMTVFQYANKSVSLGRFYPRVFEDEEENMDRFEQCLREEIGCQLTSHKFTTFKNMYDAALAVEMRFKLNEGERNIGKKPRWMMGSNQAAGTRQ</sequence>
<evidence type="ECO:0000313" key="2">
    <source>
        <dbReference type="EMBL" id="KAL3534613.1"/>
    </source>
</evidence>
<dbReference type="AlphaFoldDB" id="A0ABD3ATX1"/>
<dbReference type="Proteomes" id="UP001630127">
    <property type="component" value="Unassembled WGS sequence"/>
</dbReference>
<comment type="caution">
    <text evidence="2">The sequence shown here is derived from an EMBL/GenBank/DDBJ whole genome shotgun (WGS) entry which is preliminary data.</text>
</comment>
<dbReference type="Pfam" id="PF03732">
    <property type="entry name" value="Retrotrans_gag"/>
    <property type="match status" value="1"/>
</dbReference>
<evidence type="ECO:0000313" key="3">
    <source>
        <dbReference type="Proteomes" id="UP001630127"/>
    </source>
</evidence>
<dbReference type="InterPro" id="IPR005162">
    <property type="entry name" value="Retrotrans_gag_dom"/>
</dbReference>
<proteinExistence type="predicted"/>
<gene>
    <name evidence="2" type="ORF">ACH5RR_003074</name>
</gene>